<dbReference type="InterPro" id="IPR035906">
    <property type="entry name" value="MetI-like_sf"/>
</dbReference>
<name>A0ABU6GGM3_9BACL</name>
<feature type="domain" description="ABC transmembrane type-1" evidence="9">
    <location>
        <begin position="81"/>
        <end position="269"/>
    </location>
</feature>
<dbReference type="Gene3D" id="1.10.3720.10">
    <property type="entry name" value="MetI-like"/>
    <property type="match status" value="1"/>
</dbReference>
<organism evidence="10 11">
    <name type="scientific">Paenibacillus alba</name>
    <dbReference type="NCBI Taxonomy" id="1197127"/>
    <lineage>
        <taxon>Bacteria</taxon>
        <taxon>Bacillati</taxon>
        <taxon>Bacillota</taxon>
        <taxon>Bacilli</taxon>
        <taxon>Bacillales</taxon>
        <taxon>Paenibacillaceae</taxon>
        <taxon>Paenibacillus</taxon>
    </lineage>
</organism>
<dbReference type="PANTHER" id="PTHR43357:SF4">
    <property type="entry name" value="INNER MEMBRANE ABC TRANSPORTER PERMEASE PROTEIN YDCV"/>
    <property type="match status" value="1"/>
</dbReference>
<evidence type="ECO:0000256" key="8">
    <source>
        <dbReference type="RuleBase" id="RU363032"/>
    </source>
</evidence>
<dbReference type="InterPro" id="IPR000515">
    <property type="entry name" value="MetI-like"/>
</dbReference>
<keyword evidence="7 8" id="KW-0472">Membrane</keyword>
<feature type="transmembrane region" description="Helical" evidence="8">
    <location>
        <begin position="253"/>
        <end position="273"/>
    </location>
</feature>
<dbReference type="SUPFAM" id="SSF161098">
    <property type="entry name" value="MetI-like"/>
    <property type="match status" value="1"/>
</dbReference>
<feature type="transmembrane region" description="Helical" evidence="8">
    <location>
        <begin position="28"/>
        <end position="51"/>
    </location>
</feature>
<dbReference type="Pfam" id="PF00528">
    <property type="entry name" value="BPD_transp_1"/>
    <property type="match status" value="1"/>
</dbReference>
<comment type="similarity">
    <text evidence="8">Belongs to the binding-protein-dependent transport system permease family.</text>
</comment>
<feature type="transmembrane region" description="Helical" evidence="8">
    <location>
        <begin position="221"/>
        <end position="241"/>
    </location>
</feature>
<dbReference type="PROSITE" id="PS50928">
    <property type="entry name" value="ABC_TM1"/>
    <property type="match status" value="1"/>
</dbReference>
<feature type="transmembrane region" description="Helical" evidence="8">
    <location>
        <begin position="193"/>
        <end position="215"/>
    </location>
</feature>
<evidence type="ECO:0000256" key="5">
    <source>
        <dbReference type="ARBA" id="ARBA00022692"/>
    </source>
</evidence>
<evidence type="ECO:0000256" key="3">
    <source>
        <dbReference type="ARBA" id="ARBA00022475"/>
    </source>
</evidence>
<feature type="transmembrane region" description="Helical" evidence="8">
    <location>
        <begin position="153"/>
        <end position="172"/>
    </location>
</feature>
<dbReference type="CDD" id="cd06261">
    <property type="entry name" value="TM_PBP2"/>
    <property type="match status" value="1"/>
</dbReference>
<evidence type="ECO:0000256" key="6">
    <source>
        <dbReference type="ARBA" id="ARBA00022989"/>
    </source>
</evidence>
<accession>A0ABU6GGM3</accession>
<keyword evidence="6 8" id="KW-1133">Transmembrane helix</keyword>
<proteinExistence type="inferred from homology"/>
<evidence type="ECO:0000256" key="4">
    <source>
        <dbReference type="ARBA" id="ARBA00022519"/>
    </source>
</evidence>
<keyword evidence="11" id="KW-1185">Reference proteome</keyword>
<reference evidence="10 11" key="1">
    <citation type="submission" date="2023-03" db="EMBL/GenBank/DDBJ databases">
        <title>Bacillus Genome Sequencing.</title>
        <authorList>
            <person name="Dunlap C."/>
        </authorList>
    </citation>
    <scope>NUCLEOTIDE SEQUENCE [LARGE SCALE GENOMIC DNA]</scope>
    <source>
        <strain evidence="10 11">BD-533</strain>
    </source>
</reference>
<comment type="caution">
    <text evidence="10">The sequence shown here is derived from an EMBL/GenBank/DDBJ whole genome shotgun (WGS) entry which is preliminary data.</text>
</comment>
<evidence type="ECO:0000256" key="1">
    <source>
        <dbReference type="ARBA" id="ARBA00004429"/>
    </source>
</evidence>
<evidence type="ECO:0000313" key="10">
    <source>
        <dbReference type="EMBL" id="MEC0231789.1"/>
    </source>
</evidence>
<protein>
    <submittedName>
        <fullName evidence="10">ABC transporter permease subunit</fullName>
    </submittedName>
</protein>
<evidence type="ECO:0000256" key="7">
    <source>
        <dbReference type="ARBA" id="ARBA00023136"/>
    </source>
</evidence>
<keyword evidence="2 8" id="KW-0813">Transport</keyword>
<keyword evidence="5 8" id="KW-0812">Transmembrane</keyword>
<dbReference type="RefSeq" id="WP_326075848.1">
    <property type="nucleotide sequence ID" value="NZ_JARLKY010000103.1"/>
</dbReference>
<evidence type="ECO:0000259" key="9">
    <source>
        <dbReference type="PROSITE" id="PS50928"/>
    </source>
</evidence>
<dbReference type="EMBL" id="JARLKY010000103">
    <property type="protein sequence ID" value="MEC0231789.1"/>
    <property type="molecule type" value="Genomic_DNA"/>
</dbReference>
<comment type="subcellular location">
    <subcellularLocation>
        <location evidence="1">Cell inner membrane</location>
        <topology evidence="1">Multi-pass membrane protein</topology>
    </subcellularLocation>
    <subcellularLocation>
        <location evidence="8">Cell membrane</location>
        <topology evidence="8">Multi-pass membrane protein</topology>
    </subcellularLocation>
</comment>
<evidence type="ECO:0000256" key="2">
    <source>
        <dbReference type="ARBA" id="ARBA00022448"/>
    </source>
</evidence>
<dbReference type="PANTHER" id="PTHR43357">
    <property type="entry name" value="INNER MEMBRANE ABC TRANSPORTER PERMEASE PROTEIN YDCV"/>
    <property type="match status" value="1"/>
</dbReference>
<gene>
    <name evidence="10" type="ORF">P4I72_32275</name>
</gene>
<evidence type="ECO:0000313" key="11">
    <source>
        <dbReference type="Proteomes" id="UP001338137"/>
    </source>
</evidence>
<feature type="transmembrane region" description="Helical" evidence="8">
    <location>
        <begin position="83"/>
        <end position="104"/>
    </location>
</feature>
<feature type="transmembrane region" description="Helical" evidence="8">
    <location>
        <begin position="116"/>
        <end position="141"/>
    </location>
</feature>
<keyword evidence="3" id="KW-1003">Cell membrane</keyword>
<sequence>MNPVVESKHTKVRMAGRSSSIGRMAVRLAIYAFSLFLILGPISSLVIWSFAEKWFWPHTLPQQWGFLYWAKVFDGKMLHSLTLSFGIAFLVTLISILLCLPLSYLIARYRIPAKSVLLLIFLLPQAFPQLPVFTNAMVLMYKWDLVGTLTGVTLIHLVGALVFSVWTMVSVFQHISASLEEAAVNLGASRLRTFFTITLPMAVPGIIASSLLVFLYSLDEFTGSLLIGAPFITTMPVFMYNSAMGYEMQTASVTGLLLMLPGIVLLLLMQRFMKSEYMAAFGRG</sequence>
<dbReference type="Proteomes" id="UP001338137">
    <property type="component" value="Unassembled WGS sequence"/>
</dbReference>
<keyword evidence="4" id="KW-0997">Cell inner membrane</keyword>